<evidence type="ECO:0000313" key="2">
    <source>
        <dbReference type="Proteomes" id="UP001200557"/>
    </source>
</evidence>
<reference evidence="1 2" key="1">
    <citation type="submission" date="2022-01" db="EMBL/GenBank/DDBJ databases">
        <title>Octadecabacter sp. nov., isolated from a marine alga.</title>
        <authorList>
            <person name="Jin M.S."/>
            <person name="Kim H.M."/>
            <person name="Han D.M."/>
            <person name="Jung J.J."/>
            <person name="Jeon C.O."/>
        </authorList>
    </citation>
    <scope>NUCLEOTIDE SEQUENCE [LARGE SCALE GENOMIC DNA]</scope>
    <source>
        <strain evidence="1 2">G9-8</strain>
    </source>
</reference>
<name>A0ABS9CZ98_9RHOB</name>
<sequence length="149" mass="16838">MTATVDLYHQYDASPDAVWDVATDFAAFADVMDGIVTFTGMPTEGRCETGQVFDVQVRLFGKLPPQDYHMEVEFCDDTARVFQSRERGAGIKRWDHRLTVQPHGNGAQLHDHIEIDAGVLTPLYRLWAKFVYSKRHKPRLALLGLSDAT</sequence>
<dbReference type="Gene3D" id="3.30.530.20">
    <property type="match status" value="1"/>
</dbReference>
<dbReference type="InterPro" id="IPR019587">
    <property type="entry name" value="Polyketide_cyclase/dehydratase"/>
</dbReference>
<protein>
    <submittedName>
        <fullName evidence="1">SRPBCC family protein</fullName>
    </submittedName>
</protein>
<dbReference type="EMBL" id="JAKGAQ010000004">
    <property type="protein sequence ID" value="MCF2872387.1"/>
    <property type="molecule type" value="Genomic_DNA"/>
</dbReference>
<proteinExistence type="predicted"/>
<gene>
    <name evidence="1" type="ORF">L0664_15030</name>
</gene>
<dbReference type="Pfam" id="PF10604">
    <property type="entry name" value="Polyketide_cyc2"/>
    <property type="match status" value="1"/>
</dbReference>
<dbReference type="InterPro" id="IPR023393">
    <property type="entry name" value="START-like_dom_sf"/>
</dbReference>
<evidence type="ECO:0000313" key="1">
    <source>
        <dbReference type="EMBL" id="MCF2872387.1"/>
    </source>
</evidence>
<dbReference type="SUPFAM" id="SSF55961">
    <property type="entry name" value="Bet v1-like"/>
    <property type="match status" value="1"/>
</dbReference>
<dbReference type="Proteomes" id="UP001200557">
    <property type="component" value="Unassembled WGS sequence"/>
</dbReference>
<organism evidence="1 2">
    <name type="scientific">Octadecabacter dasysiphoniae</name>
    <dbReference type="NCBI Taxonomy" id="2909341"/>
    <lineage>
        <taxon>Bacteria</taxon>
        <taxon>Pseudomonadati</taxon>
        <taxon>Pseudomonadota</taxon>
        <taxon>Alphaproteobacteria</taxon>
        <taxon>Rhodobacterales</taxon>
        <taxon>Roseobacteraceae</taxon>
        <taxon>Octadecabacter</taxon>
    </lineage>
</organism>
<dbReference type="RefSeq" id="WP_235226717.1">
    <property type="nucleotide sequence ID" value="NZ_JAKGAQ010000004.1"/>
</dbReference>
<keyword evidence="2" id="KW-1185">Reference proteome</keyword>
<accession>A0ABS9CZ98</accession>
<comment type="caution">
    <text evidence="1">The sequence shown here is derived from an EMBL/GenBank/DDBJ whole genome shotgun (WGS) entry which is preliminary data.</text>
</comment>